<dbReference type="SUPFAM" id="SSF46689">
    <property type="entry name" value="Homeodomain-like"/>
    <property type="match status" value="1"/>
</dbReference>
<dbReference type="InterPro" id="IPR018062">
    <property type="entry name" value="HTH_AraC-typ_CS"/>
</dbReference>
<keyword evidence="3" id="KW-0804">Transcription</keyword>
<evidence type="ECO:0000259" key="4">
    <source>
        <dbReference type="PROSITE" id="PS01124"/>
    </source>
</evidence>
<protein>
    <submittedName>
        <fullName evidence="5">AraC family transcriptional regulator</fullName>
    </submittedName>
</protein>
<keyword evidence="2" id="KW-0238">DNA-binding</keyword>
<evidence type="ECO:0000256" key="2">
    <source>
        <dbReference type="ARBA" id="ARBA00023125"/>
    </source>
</evidence>
<name>A0ABZ0IXY5_9BACT</name>
<dbReference type="PANTHER" id="PTHR43280:SF2">
    <property type="entry name" value="HTH-TYPE TRANSCRIPTIONAL REGULATOR EXSA"/>
    <property type="match status" value="1"/>
</dbReference>
<dbReference type="Gene3D" id="1.10.10.60">
    <property type="entry name" value="Homeodomain-like"/>
    <property type="match status" value="2"/>
</dbReference>
<accession>A0ABZ0IXY5</accession>
<dbReference type="InterPro" id="IPR018060">
    <property type="entry name" value="HTH_AraC"/>
</dbReference>
<proteinExistence type="predicted"/>
<gene>
    <name evidence="5" type="ORF">RT717_07675</name>
</gene>
<feature type="domain" description="HTH araC/xylS-type" evidence="4">
    <location>
        <begin position="102"/>
        <end position="181"/>
    </location>
</feature>
<dbReference type="PROSITE" id="PS00041">
    <property type="entry name" value="HTH_ARAC_FAMILY_1"/>
    <property type="match status" value="1"/>
</dbReference>
<keyword evidence="6" id="KW-1185">Reference proteome</keyword>
<keyword evidence="1" id="KW-0805">Transcription regulation</keyword>
<dbReference type="RefSeq" id="WP_317491150.1">
    <property type="nucleotide sequence ID" value="NZ_CP136051.1"/>
</dbReference>
<sequence length="194" mass="22203">MKDQKSIHIKNMVCNRCIMVVDQIFQQAGLETASISLGEVKLAADSVSADKLSALDSLLLKHGFERIDDRKSQLLEQIKAAVIDAIHHHENFEVNINWSHYLSDKLNYDYNYLSSLFSSVTGITLEQYIIRQKVEKVKEFLFYDELSVKEIAYKLGYSSVAHLSSQFKKITGLTPTEFKESRQTDIRTPLDNII</sequence>
<evidence type="ECO:0000256" key="3">
    <source>
        <dbReference type="ARBA" id="ARBA00023163"/>
    </source>
</evidence>
<dbReference type="InterPro" id="IPR009057">
    <property type="entry name" value="Homeodomain-like_sf"/>
</dbReference>
<dbReference type="SMART" id="SM00342">
    <property type="entry name" value="HTH_ARAC"/>
    <property type="match status" value="1"/>
</dbReference>
<dbReference type="PROSITE" id="PS01124">
    <property type="entry name" value="HTH_ARAC_FAMILY_2"/>
    <property type="match status" value="1"/>
</dbReference>
<organism evidence="5 6">
    <name type="scientific">Imperialibacter roseus</name>
    <dbReference type="NCBI Taxonomy" id="1324217"/>
    <lineage>
        <taxon>Bacteria</taxon>
        <taxon>Pseudomonadati</taxon>
        <taxon>Bacteroidota</taxon>
        <taxon>Cytophagia</taxon>
        <taxon>Cytophagales</taxon>
        <taxon>Flammeovirgaceae</taxon>
        <taxon>Imperialibacter</taxon>
    </lineage>
</organism>
<reference evidence="5 6" key="1">
    <citation type="journal article" date="2023" name="Microbiol. Resour. Announc.">
        <title>Complete Genome Sequence of Imperialibacter roseus strain P4T.</title>
        <authorList>
            <person name="Tizabi D.R."/>
            <person name="Bachvaroff T."/>
            <person name="Hill R.T."/>
        </authorList>
    </citation>
    <scope>NUCLEOTIDE SEQUENCE [LARGE SCALE GENOMIC DNA]</scope>
    <source>
        <strain evidence="5 6">P4T</strain>
    </source>
</reference>
<dbReference type="Proteomes" id="UP001302349">
    <property type="component" value="Chromosome"/>
</dbReference>
<dbReference type="PANTHER" id="PTHR43280">
    <property type="entry name" value="ARAC-FAMILY TRANSCRIPTIONAL REGULATOR"/>
    <property type="match status" value="1"/>
</dbReference>
<evidence type="ECO:0000256" key="1">
    <source>
        <dbReference type="ARBA" id="ARBA00023015"/>
    </source>
</evidence>
<evidence type="ECO:0000313" key="5">
    <source>
        <dbReference type="EMBL" id="WOK08512.1"/>
    </source>
</evidence>
<dbReference type="EMBL" id="CP136051">
    <property type="protein sequence ID" value="WOK08512.1"/>
    <property type="molecule type" value="Genomic_DNA"/>
</dbReference>
<dbReference type="Pfam" id="PF12833">
    <property type="entry name" value="HTH_18"/>
    <property type="match status" value="1"/>
</dbReference>
<evidence type="ECO:0000313" key="6">
    <source>
        <dbReference type="Proteomes" id="UP001302349"/>
    </source>
</evidence>